<dbReference type="PRINTS" id="PR00344">
    <property type="entry name" value="BCTRLSENSOR"/>
</dbReference>
<dbReference type="InterPro" id="IPR003661">
    <property type="entry name" value="HisK_dim/P_dom"/>
</dbReference>
<dbReference type="STRING" id="1045774.SAMN05421872_110169"/>
<keyword evidence="12" id="KW-0472">Membrane</keyword>
<dbReference type="Gene3D" id="3.30.565.10">
    <property type="entry name" value="Histidine kinase-like ATPase, C-terminal domain"/>
    <property type="match status" value="1"/>
</dbReference>
<comment type="catalytic activity">
    <reaction evidence="1">
        <text>ATP + protein L-histidine = ADP + protein N-phospho-L-histidine.</text>
        <dbReference type="EC" id="2.7.13.3"/>
    </reaction>
</comment>
<dbReference type="SUPFAM" id="SSF55874">
    <property type="entry name" value="ATPase domain of HSP90 chaperone/DNA topoisomerase II/histidine kinase"/>
    <property type="match status" value="1"/>
</dbReference>
<evidence type="ECO:0000256" key="6">
    <source>
        <dbReference type="ARBA" id="ARBA00022553"/>
    </source>
</evidence>
<dbReference type="PANTHER" id="PTHR43711">
    <property type="entry name" value="TWO-COMPONENT HISTIDINE KINASE"/>
    <property type="match status" value="1"/>
</dbReference>
<dbReference type="EC" id="2.7.13.3" evidence="4"/>
<dbReference type="SMART" id="SM00387">
    <property type="entry name" value="HATPase_c"/>
    <property type="match status" value="1"/>
</dbReference>
<comment type="subcellular location">
    <subcellularLocation>
        <location evidence="2">Cell membrane</location>
    </subcellularLocation>
    <subcellularLocation>
        <location evidence="3">Membrane raft</location>
        <topology evidence="3">Multi-pass membrane protein</topology>
    </subcellularLocation>
</comment>
<sequence>MAIAGDASLFRKLLDAAPDATVIVDGEARVVLANRQMLHVLGWSSDELVGQSVDVLLPERYRRGAERFLESPGPGSTGNHELAVLHHDGREVPVEVSLSPLETDDGVMVSAAIRDITERRRIQEEADRLRDELIATVSHELRTPLTSIIGYTELLADLGPDQLGPTARSLVSVIERNAAREMRLVDDLLTMAFLDGDRLRIVREPMDLAALARRVVGDQRAAAAEAGVRLGLEADGPVRPVSGDFYRLVQVVENLLTNALKFTPSGGEVRVLVAETDGGARLEVADTGVGLREEETSRIFDRLYRTPSAVAAHAQGAGLGLSIVRKIVEAHGGDVSVESRLGVGTTFRVELPYSAPNGRTSTTDAGSSAP</sequence>
<evidence type="ECO:0000256" key="8">
    <source>
        <dbReference type="ARBA" id="ARBA00022741"/>
    </source>
</evidence>
<evidence type="ECO:0000256" key="2">
    <source>
        <dbReference type="ARBA" id="ARBA00004236"/>
    </source>
</evidence>
<evidence type="ECO:0000256" key="10">
    <source>
        <dbReference type="ARBA" id="ARBA00022840"/>
    </source>
</evidence>
<protein>
    <recommendedName>
        <fullName evidence="4">histidine kinase</fullName>
        <ecNumber evidence="4">2.7.13.3</ecNumber>
    </recommendedName>
</protein>
<accession>A0A1G6X5F7</accession>
<evidence type="ECO:0000256" key="11">
    <source>
        <dbReference type="ARBA" id="ARBA00023012"/>
    </source>
</evidence>
<keyword evidence="5" id="KW-1003">Cell membrane</keyword>
<evidence type="ECO:0000313" key="13">
    <source>
        <dbReference type="EMBL" id="SDD73368.1"/>
    </source>
</evidence>
<dbReference type="GO" id="GO:0045121">
    <property type="term" value="C:membrane raft"/>
    <property type="evidence" value="ECO:0007669"/>
    <property type="project" value="UniProtKB-SubCell"/>
</dbReference>
<dbReference type="SUPFAM" id="SSF55785">
    <property type="entry name" value="PYP-like sensor domain (PAS domain)"/>
    <property type="match status" value="1"/>
</dbReference>
<dbReference type="InterPro" id="IPR013656">
    <property type="entry name" value="PAS_4"/>
</dbReference>
<dbReference type="Pfam" id="PF02518">
    <property type="entry name" value="HATPase_c"/>
    <property type="match status" value="1"/>
</dbReference>
<keyword evidence="8" id="KW-0547">Nucleotide-binding</keyword>
<evidence type="ECO:0000256" key="3">
    <source>
        <dbReference type="ARBA" id="ARBA00004314"/>
    </source>
</evidence>
<dbReference type="FunFam" id="3.30.565.10:FF:000023">
    <property type="entry name" value="PAS domain-containing sensor histidine kinase"/>
    <property type="match status" value="1"/>
</dbReference>
<evidence type="ECO:0000313" key="14">
    <source>
        <dbReference type="Proteomes" id="UP000199034"/>
    </source>
</evidence>
<evidence type="ECO:0000256" key="9">
    <source>
        <dbReference type="ARBA" id="ARBA00022777"/>
    </source>
</evidence>
<dbReference type="NCBIfam" id="TIGR00229">
    <property type="entry name" value="sensory_box"/>
    <property type="match status" value="1"/>
</dbReference>
<dbReference type="OrthoDB" id="3272969at2"/>
<evidence type="ECO:0000256" key="5">
    <source>
        <dbReference type="ARBA" id="ARBA00022475"/>
    </source>
</evidence>
<dbReference type="SMART" id="SM00091">
    <property type="entry name" value="PAS"/>
    <property type="match status" value="1"/>
</dbReference>
<dbReference type="PANTHER" id="PTHR43711:SF31">
    <property type="entry name" value="HISTIDINE KINASE"/>
    <property type="match status" value="1"/>
</dbReference>
<evidence type="ECO:0000256" key="1">
    <source>
        <dbReference type="ARBA" id="ARBA00000085"/>
    </source>
</evidence>
<dbReference type="SUPFAM" id="SSF47384">
    <property type="entry name" value="Homodimeric domain of signal transducing histidine kinase"/>
    <property type="match status" value="1"/>
</dbReference>
<keyword evidence="9" id="KW-0418">Kinase</keyword>
<evidence type="ECO:0000256" key="7">
    <source>
        <dbReference type="ARBA" id="ARBA00022679"/>
    </source>
</evidence>
<dbReference type="InterPro" id="IPR036890">
    <property type="entry name" value="HATPase_C_sf"/>
</dbReference>
<dbReference type="Pfam" id="PF00512">
    <property type="entry name" value="HisKA"/>
    <property type="match status" value="1"/>
</dbReference>
<organism evidence="13 14">
    <name type="scientific">Nocardioides lianchengensis</name>
    <dbReference type="NCBI Taxonomy" id="1045774"/>
    <lineage>
        <taxon>Bacteria</taxon>
        <taxon>Bacillati</taxon>
        <taxon>Actinomycetota</taxon>
        <taxon>Actinomycetes</taxon>
        <taxon>Propionibacteriales</taxon>
        <taxon>Nocardioidaceae</taxon>
        <taxon>Nocardioides</taxon>
    </lineage>
</organism>
<dbReference type="PROSITE" id="PS50109">
    <property type="entry name" value="HIS_KIN"/>
    <property type="match status" value="1"/>
</dbReference>
<dbReference type="SMART" id="SM00388">
    <property type="entry name" value="HisKA"/>
    <property type="match status" value="1"/>
</dbReference>
<dbReference type="CDD" id="cd00130">
    <property type="entry name" value="PAS"/>
    <property type="match status" value="1"/>
</dbReference>
<dbReference type="GO" id="GO:0005886">
    <property type="term" value="C:plasma membrane"/>
    <property type="evidence" value="ECO:0007669"/>
    <property type="project" value="UniProtKB-SubCell"/>
</dbReference>
<keyword evidence="10" id="KW-0067">ATP-binding</keyword>
<keyword evidence="14" id="KW-1185">Reference proteome</keyword>
<dbReference type="Gene3D" id="3.30.450.20">
    <property type="entry name" value="PAS domain"/>
    <property type="match status" value="1"/>
</dbReference>
<proteinExistence type="predicted"/>
<dbReference type="InterPro" id="IPR004358">
    <property type="entry name" value="Sig_transdc_His_kin-like_C"/>
</dbReference>
<name>A0A1G6X5F7_9ACTN</name>
<dbReference type="Gene3D" id="1.10.287.130">
    <property type="match status" value="1"/>
</dbReference>
<gene>
    <name evidence="13" type="ORF">SAMN05421872_110169</name>
</gene>
<dbReference type="InterPro" id="IPR050736">
    <property type="entry name" value="Sensor_HK_Regulatory"/>
</dbReference>
<dbReference type="GO" id="GO:0005524">
    <property type="term" value="F:ATP binding"/>
    <property type="evidence" value="ECO:0007669"/>
    <property type="project" value="UniProtKB-KW"/>
</dbReference>
<dbReference type="RefSeq" id="WP_090859465.1">
    <property type="nucleotide sequence ID" value="NZ_FMZM01000010.1"/>
</dbReference>
<dbReference type="InterPro" id="IPR000700">
    <property type="entry name" value="PAS-assoc_C"/>
</dbReference>
<dbReference type="GO" id="GO:0000155">
    <property type="term" value="F:phosphorelay sensor kinase activity"/>
    <property type="evidence" value="ECO:0007669"/>
    <property type="project" value="InterPro"/>
</dbReference>
<dbReference type="CDD" id="cd00082">
    <property type="entry name" value="HisKA"/>
    <property type="match status" value="1"/>
</dbReference>
<keyword evidence="11" id="KW-0902">Two-component regulatory system</keyword>
<evidence type="ECO:0000256" key="4">
    <source>
        <dbReference type="ARBA" id="ARBA00012438"/>
    </source>
</evidence>
<dbReference type="EMBL" id="FMZM01000010">
    <property type="protein sequence ID" value="SDD73368.1"/>
    <property type="molecule type" value="Genomic_DNA"/>
</dbReference>
<dbReference type="InterPro" id="IPR036097">
    <property type="entry name" value="HisK_dim/P_sf"/>
</dbReference>
<dbReference type="FunFam" id="1.10.287.130:FF:000001">
    <property type="entry name" value="Two-component sensor histidine kinase"/>
    <property type="match status" value="1"/>
</dbReference>
<dbReference type="InterPro" id="IPR000014">
    <property type="entry name" value="PAS"/>
</dbReference>
<dbReference type="PROSITE" id="PS50112">
    <property type="entry name" value="PAS"/>
    <property type="match status" value="1"/>
</dbReference>
<dbReference type="PROSITE" id="PS50113">
    <property type="entry name" value="PAC"/>
    <property type="match status" value="1"/>
</dbReference>
<keyword evidence="7" id="KW-0808">Transferase</keyword>
<dbReference type="Pfam" id="PF08448">
    <property type="entry name" value="PAS_4"/>
    <property type="match status" value="1"/>
</dbReference>
<dbReference type="InterPro" id="IPR035965">
    <property type="entry name" value="PAS-like_dom_sf"/>
</dbReference>
<dbReference type="AlphaFoldDB" id="A0A1G6X5F7"/>
<reference evidence="13 14" key="1">
    <citation type="submission" date="2016-10" db="EMBL/GenBank/DDBJ databases">
        <authorList>
            <person name="de Groot N.N."/>
        </authorList>
    </citation>
    <scope>NUCLEOTIDE SEQUENCE [LARGE SCALE GENOMIC DNA]</scope>
    <source>
        <strain evidence="13 14">CGMCC 4.6858</strain>
    </source>
</reference>
<dbReference type="InterPro" id="IPR003594">
    <property type="entry name" value="HATPase_dom"/>
</dbReference>
<dbReference type="CDD" id="cd00075">
    <property type="entry name" value="HATPase"/>
    <property type="match status" value="1"/>
</dbReference>
<dbReference type="InterPro" id="IPR005467">
    <property type="entry name" value="His_kinase_dom"/>
</dbReference>
<dbReference type="Proteomes" id="UP000199034">
    <property type="component" value="Unassembled WGS sequence"/>
</dbReference>
<evidence type="ECO:0000256" key="12">
    <source>
        <dbReference type="ARBA" id="ARBA00023136"/>
    </source>
</evidence>
<keyword evidence="6" id="KW-0597">Phosphoprotein</keyword>